<evidence type="ECO:0000313" key="3">
    <source>
        <dbReference type="Proteomes" id="UP001597419"/>
    </source>
</evidence>
<organism evidence="2 3">
    <name type="scientific">Amycolatopsis samaneae</name>
    <dbReference type="NCBI Taxonomy" id="664691"/>
    <lineage>
        <taxon>Bacteria</taxon>
        <taxon>Bacillati</taxon>
        <taxon>Actinomycetota</taxon>
        <taxon>Actinomycetes</taxon>
        <taxon>Pseudonocardiales</taxon>
        <taxon>Pseudonocardiaceae</taxon>
        <taxon>Amycolatopsis</taxon>
    </lineage>
</organism>
<reference evidence="3" key="1">
    <citation type="journal article" date="2019" name="Int. J. Syst. Evol. Microbiol.">
        <title>The Global Catalogue of Microorganisms (GCM) 10K type strain sequencing project: providing services to taxonomists for standard genome sequencing and annotation.</title>
        <authorList>
            <consortium name="The Broad Institute Genomics Platform"/>
            <consortium name="The Broad Institute Genome Sequencing Center for Infectious Disease"/>
            <person name="Wu L."/>
            <person name="Ma J."/>
        </authorList>
    </citation>
    <scope>NUCLEOTIDE SEQUENCE [LARGE SCALE GENOMIC DNA]</scope>
    <source>
        <strain evidence="3">CGMCC 4.7643</strain>
    </source>
</reference>
<keyword evidence="3" id="KW-1185">Reference proteome</keyword>
<dbReference type="Proteomes" id="UP001597419">
    <property type="component" value="Unassembled WGS sequence"/>
</dbReference>
<dbReference type="RefSeq" id="WP_345402906.1">
    <property type="nucleotide sequence ID" value="NZ_BAABHG010000014.1"/>
</dbReference>
<dbReference type="EMBL" id="JBHUKU010000007">
    <property type="protein sequence ID" value="MFD2459872.1"/>
    <property type="molecule type" value="Genomic_DNA"/>
</dbReference>
<evidence type="ECO:0000256" key="1">
    <source>
        <dbReference type="SAM" id="Coils"/>
    </source>
</evidence>
<sequence>MPDTDTSTSDPDTVLQALREQAAGEKAAADALTADVKSLNDAITALTKNRDDIAKAVVAYQKADYPKAIAAVRGYAEDKRSCVEASLGDKLAAAKKLVADFNAEIDGVAAELTKATGDLKTAQRDAAAKAQALTEATAQFAARLALPESLATPVGALAKLQTALKAALDGSDHFGAFAIDGEILREADTLKPPALTAFRGLLIADWNAVAAAQQAARDAGKAVADRQGAVDKLTLRLAALTADRVAELRRRWAAQAR</sequence>
<protein>
    <submittedName>
        <fullName evidence="2">Uncharacterized protein</fullName>
    </submittedName>
</protein>
<accession>A0ABW5GFN4</accession>
<name>A0ABW5GFN4_9PSEU</name>
<gene>
    <name evidence="2" type="ORF">ACFSYJ_14750</name>
</gene>
<dbReference type="SUPFAM" id="SSF58100">
    <property type="entry name" value="Bacterial hemolysins"/>
    <property type="match status" value="1"/>
</dbReference>
<evidence type="ECO:0000313" key="2">
    <source>
        <dbReference type="EMBL" id="MFD2459872.1"/>
    </source>
</evidence>
<comment type="caution">
    <text evidence="2">The sequence shown here is derived from an EMBL/GenBank/DDBJ whole genome shotgun (WGS) entry which is preliminary data.</text>
</comment>
<proteinExistence type="predicted"/>
<feature type="coiled-coil region" evidence="1">
    <location>
        <begin position="15"/>
        <end position="49"/>
    </location>
</feature>
<keyword evidence="1" id="KW-0175">Coiled coil</keyword>